<dbReference type="GO" id="GO:0004252">
    <property type="term" value="F:serine-type endopeptidase activity"/>
    <property type="evidence" value="ECO:0007669"/>
    <property type="project" value="InterPro"/>
</dbReference>
<dbReference type="SUPFAM" id="SSF52743">
    <property type="entry name" value="Subtilisin-like"/>
    <property type="match status" value="1"/>
</dbReference>
<reference evidence="6" key="1">
    <citation type="journal article" date="2014" name="Front. Microbiol.">
        <title>High frequency of phylogenetically diverse reductive dehalogenase-homologous genes in deep subseafloor sedimentary metagenomes.</title>
        <authorList>
            <person name="Kawai M."/>
            <person name="Futagami T."/>
            <person name="Toyoda A."/>
            <person name="Takaki Y."/>
            <person name="Nishi S."/>
            <person name="Hori S."/>
            <person name="Arai W."/>
            <person name="Tsubouchi T."/>
            <person name="Morono Y."/>
            <person name="Uchiyama I."/>
            <person name="Ito T."/>
            <person name="Fujiyama A."/>
            <person name="Inagaki F."/>
            <person name="Takami H."/>
        </authorList>
    </citation>
    <scope>NUCLEOTIDE SEQUENCE</scope>
    <source>
        <strain evidence="6">Expedition CK06-06</strain>
    </source>
</reference>
<organism evidence="6">
    <name type="scientific">marine sediment metagenome</name>
    <dbReference type="NCBI Taxonomy" id="412755"/>
    <lineage>
        <taxon>unclassified sequences</taxon>
        <taxon>metagenomes</taxon>
        <taxon>ecological metagenomes</taxon>
    </lineage>
</organism>
<dbReference type="InterPro" id="IPR050131">
    <property type="entry name" value="Peptidase_S8_subtilisin-like"/>
</dbReference>
<sequence>HGSAVGSIIAGNAVSNGSVSFEKEIYEGSLKFVSYIEGTSNEKGSITVSWDDTNLISVGLYNLSSEQIVQESAKYDNGSFTWQFSYHNYKDIVCFVANYGGSGKTTVQGEVQFESLAKYKGLIPNARLVVLKAIDDYGFGNTTTLLEALDYLLTIKEEYHIKIVNLSVGFDESIELVDDAINRLAEEGIVVVIAAGNGGTSGTVNSPGTSEYAITVGSVNAQFGVAYYSSHGCDCPLREMKP</sequence>
<dbReference type="GO" id="GO:0005615">
    <property type="term" value="C:extracellular space"/>
    <property type="evidence" value="ECO:0007669"/>
    <property type="project" value="TreeGrafter"/>
</dbReference>
<feature type="non-terminal residue" evidence="6">
    <location>
        <position position="1"/>
    </location>
</feature>
<evidence type="ECO:0000313" key="6">
    <source>
        <dbReference type="EMBL" id="GAH40011.1"/>
    </source>
</evidence>
<dbReference type="GO" id="GO:0006508">
    <property type="term" value="P:proteolysis"/>
    <property type="evidence" value="ECO:0007669"/>
    <property type="project" value="UniProtKB-KW"/>
</dbReference>
<name>X1F323_9ZZZZ</name>
<dbReference type="Gene3D" id="3.40.50.200">
    <property type="entry name" value="Peptidase S8/S53 domain"/>
    <property type="match status" value="1"/>
</dbReference>
<dbReference type="InterPro" id="IPR036852">
    <property type="entry name" value="Peptidase_S8/S53_dom_sf"/>
</dbReference>
<protein>
    <recommendedName>
        <fullName evidence="5">Peptidase S8/S53 domain-containing protein</fullName>
    </recommendedName>
</protein>
<evidence type="ECO:0000256" key="3">
    <source>
        <dbReference type="ARBA" id="ARBA00022801"/>
    </source>
</evidence>
<feature type="non-terminal residue" evidence="6">
    <location>
        <position position="242"/>
    </location>
</feature>
<evidence type="ECO:0000256" key="4">
    <source>
        <dbReference type="ARBA" id="ARBA00022825"/>
    </source>
</evidence>
<dbReference type="InterPro" id="IPR000209">
    <property type="entry name" value="Peptidase_S8/S53_dom"/>
</dbReference>
<dbReference type="Pfam" id="PF00082">
    <property type="entry name" value="Peptidase_S8"/>
    <property type="match status" value="1"/>
</dbReference>
<dbReference type="EMBL" id="BARU01012343">
    <property type="protein sequence ID" value="GAH40011.1"/>
    <property type="molecule type" value="Genomic_DNA"/>
</dbReference>
<evidence type="ECO:0000256" key="2">
    <source>
        <dbReference type="ARBA" id="ARBA00022670"/>
    </source>
</evidence>
<keyword evidence="2" id="KW-0645">Protease</keyword>
<keyword evidence="3" id="KW-0378">Hydrolase</keyword>
<evidence type="ECO:0000259" key="5">
    <source>
        <dbReference type="Pfam" id="PF00082"/>
    </source>
</evidence>
<comment type="similarity">
    <text evidence="1">Belongs to the peptidase S8 family.</text>
</comment>
<comment type="caution">
    <text evidence="6">The sequence shown here is derived from an EMBL/GenBank/DDBJ whole genome shotgun (WGS) entry which is preliminary data.</text>
</comment>
<dbReference type="PANTHER" id="PTHR43806:SF11">
    <property type="entry name" value="CEREVISIN-RELATED"/>
    <property type="match status" value="1"/>
</dbReference>
<gene>
    <name evidence="6" type="ORF">S03H2_22805</name>
</gene>
<dbReference type="PROSITE" id="PS51892">
    <property type="entry name" value="SUBTILASE"/>
    <property type="match status" value="1"/>
</dbReference>
<accession>X1F323</accession>
<feature type="domain" description="Peptidase S8/S53" evidence="5">
    <location>
        <begin position="119"/>
        <end position="235"/>
    </location>
</feature>
<proteinExistence type="inferred from homology"/>
<evidence type="ECO:0000256" key="1">
    <source>
        <dbReference type="ARBA" id="ARBA00011073"/>
    </source>
</evidence>
<dbReference type="AlphaFoldDB" id="X1F323"/>
<keyword evidence="4" id="KW-0720">Serine protease</keyword>
<dbReference type="PANTHER" id="PTHR43806">
    <property type="entry name" value="PEPTIDASE S8"/>
    <property type="match status" value="1"/>
</dbReference>